<proteinExistence type="inferred from homology"/>
<evidence type="ECO:0000256" key="6">
    <source>
        <dbReference type="ARBA" id="ARBA00022763"/>
    </source>
</evidence>
<dbReference type="SUPFAM" id="SSF46689">
    <property type="entry name" value="Homeodomain-like"/>
    <property type="match status" value="1"/>
</dbReference>
<keyword evidence="9" id="KW-0234">DNA repair</keyword>
<evidence type="ECO:0000313" key="13">
    <source>
        <dbReference type="Proteomes" id="UP000502259"/>
    </source>
</evidence>
<keyword evidence="7" id="KW-0805">Transcription regulation</keyword>
<dbReference type="CDD" id="cd06445">
    <property type="entry name" value="ATase"/>
    <property type="match status" value="1"/>
</dbReference>
<dbReference type="PANTHER" id="PTHR10815:SF13">
    <property type="entry name" value="METHYLATED-DNA--PROTEIN-CYSTEINE METHYLTRANSFERASE"/>
    <property type="match status" value="1"/>
</dbReference>
<dbReference type="SUPFAM" id="SSF46767">
    <property type="entry name" value="Methylated DNA-protein cysteine methyltransferase, C-terminal domain"/>
    <property type="match status" value="1"/>
</dbReference>
<dbReference type="InterPro" id="IPR036217">
    <property type="entry name" value="MethylDNA_cys_MeTrfase_DNAb"/>
</dbReference>
<dbReference type="NCBIfam" id="TIGR00589">
    <property type="entry name" value="ogt"/>
    <property type="match status" value="1"/>
</dbReference>
<evidence type="ECO:0000313" key="12">
    <source>
        <dbReference type="EMBL" id="BCB07600.1"/>
    </source>
</evidence>
<evidence type="ECO:0000256" key="4">
    <source>
        <dbReference type="ARBA" id="ARBA00022603"/>
    </source>
</evidence>
<name>A0A6F8U3V6_9GAMM</name>
<dbReference type="InterPro" id="IPR036388">
    <property type="entry name" value="WH-like_DNA-bd_sf"/>
</dbReference>
<accession>A0A6F8U3V6</accession>
<evidence type="ECO:0000256" key="7">
    <source>
        <dbReference type="ARBA" id="ARBA00023015"/>
    </source>
</evidence>
<dbReference type="PROSITE" id="PS01124">
    <property type="entry name" value="HTH_ARAC_FAMILY_2"/>
    <property type="match status" value="1"/>
</dbReference>
<evidence type="ECO:0000256" key="2">
    <source>
        <dbReference type="ARBA" id="ARBA00008711"/>
    </source>
</evidence>
<sequence>MLSSFSFGENVFMNDYARIEKAMSYMVANAASQPSLETVAAQVHLSAYHFQRLFCRYAGISPKRFLQALTLERGKQLIASSESLTNTVHALGLSGGSRLYDHFVQLEAVTPGEFKRQGEGVEIGYGVHPTPFGEILVAITPRGICRMAFVASTSQEALLAELVKQWPRSTLCHRPDATRYAVEALFTTSAETTTKATPATLSLHVSGTNFQIAVWRALLTIPEGQLASYSQIAQALGMPKSSRAVGNAVGANPIALLIPCHRVIQQSGALGGYRWGIETKQQVQAWEAAQHSPQLEPH</sequence>
<comment type="similarity">
    <text evidence="2">Belongs to the MGMT family.</text>
</comment>
<dbReference type="Proteomes" id="UP000502259">
    <property type="component" value="Chromosome"/>
</dbReference>
<dbReference type="EC" id="2.1.1.63" evidence="3"/>
<keyword evidence="6" id="KW-0227">DNA damage</keyword>
<evidence type="ECO:0000256" key="3">
    <source>
        <dbReference type="ARBA" id="ARBA00011918"/>
    </source>
</evidence>
<dbReference type="Pfam" id="PF12833">
    <property type="entry name" value="HTH_18"/>
    <property type="match status" value="1"/>
</dbReference>
<keyword evidence="4 12" id="KW-0489">Methyltransferase</keyword>
<evidence type="ECO:0000256" key="1">
    <source>
        <dbReference type="ARBA" id="ARBA00001286"/>
    </source>
</evidence>
<reference evidence="12 13" key="1">
    <citation type="submission" date="2020-03" db="EMBL/GenBank/DDBJ databases">
        <title>Complete Genome Sequence of Halomonas hydrothermalis Strain Slthf2, Halophilic Bacterium Isolated from Deep-Sea Hydrothermal-Vent Environments.</title>
        <authorList>
            <person name="Takeyama N."/>
            <person name="Huang M."/>
            <person name="Sato K."/>
            <person name="Galipon J."/>
            <person name="Arakawa K."/>
        </authorList>
    </citation>
    <scope>NUCLEOTIDE SEQUENCE [LARGE SCALE GENOMIC DNA]</scope>
    <source>
        <strain evidence="12 13">Slthf2</strain>
    </source>
</reference>
<gene>
    <name evidence="12" type="ORF">HHSLTHF2_14900</name>
</gene>
<comment type="catalytic activity">
    <reaction evidence="1">
        <text>a 4-O-methyl-thymidine in DNA + L-cysteinyl-[protein] = a thymidine in DNA + S-methyl-L-cysteinyl-[protein]</text>
        <dbReference type="Rhea" id="RHEA:53428"/>
        <dbReference type="Rhea" id="RHEA-COMP:10131"/>
        <dbReference type="Rhea" id="RHEA-COMP:10132"/>
        <dbReference type="Rhea" id="RHEA-COMP:13555"/>
        <dbReference type="Rhea" id="RHEA-COMP:13556"/>
        <dbReference type="ChEBI" id="CHEBI:29950"/>
        <dbReference type="ChEBI" id="CHEBI:82612"/>
        <dbReference type="ChEBI" id="CHEBI:137386"/>
        <dbReference type="ChEBI" id="CHEBI:137387"/>
        <dbReference type="EC" id="2.1.1.63"/>
    </reaction>
</comment>
<dbReference type="Gene3D" id="3.30.160.70">
    <property type="entry name" value="Methylated DNA-protein cysteine methyltransferase domain"/>
    <property type="match status" value="1"/>
</dbReference>
<dbReference type="Gene3D" id="1.10.10.10">
    <property type="entry name" value="Winged helix-like DNA-binding domain superfamily/Winged helix DNA-binding domain"/>
    <property type="match status" value="1"/>
</dbReference>
<keyword evidence="8" id="KW-0804">Transcription</keyword>
<feature type="domain" description="HTH araC/xylS-type" evidence="11">
    <location>
        <begin position="20"/>
        <end position="117"/>
    </location>
</feature>
<keyword evidence="13" id="KW-1185">Reference proteome</keyword>
<dbReference type="GO" id="GO:0003908">
    <property type="term" value="F:methylated-DNA-[protein]-cysteine S-methyltransferase activity"/>
    <property type="evidence" value="ECO:0007669"/>
    <property type="project" value="UniProtKB-EC"/>
</dbReference>
<dbReference type="GO" id="GO:0003700">
    <property type="term" value="F:DNA-binding transcription factor activity"/>
    <property type="evidence" value="ECO:0007669"/>
    <property type="project" value="InterPro"/>
</dbReference>
<evidence type="ECO:0000256" key="9">
    <source>
        <dbReference type="ARBA" id="ARBA00023204"/>
    </source>
</evidence>
<dbReference type="SUPFAM" id="SSF53155">
    <property type="entry name" value="Methylated DNA-protein cysteine methyltransferase domain"/>
    <property type="match status" value="1"/>
</dbReference>
<dbReference type="InterPro" id="IPR018060">
    <property type="entry name" value="HTH_AraC"/>
</dbReference>
<keyword evidence="5 12" id="KW-0808">Transferase</keyword>
<dbReference type="PANTHER" id="PTHR10815">
    <property type="entry name" value="METHYLATED-DNA--PROTEIN-CYSTEINE METHYLTRANSFERASE"/>
    <property type="match status" value="1"/>
</dbReference>
<dbReference type="InterPro" id="IPR014048">
    <property type="entry name" value="MethylDNA_cys_MeTrfase_DNA-bd"/>
</dbReference>
<protein>
    <recommendedName>
        <fullName evidence="3">methylated-DNA--[protein]-cysteine S-methyltransferase</fullName>
        <ecNumber evidence="3">2.1.1.63</ecNumber>
    </recommendedName>
</protein>
<dbReference type="EMBL" id="AP022843">
    <property type="protein sequence ID" value="BCB07600.1"/>
    <property type="molecule type" value="Genomic_DNA"/>
</dbReference>
<dbReference type="Gene3D" id="1.10.10.60">
    <property type="entry name" value="Homeodomain-like"/>
    <property type="match status" value="1"/>
</dbReference>
<dbReference type="AlphaFoldDB" id="A0A6F8U3V6"/>
<dbReference type="InterPro" id="IPR009057">
    <property type="entry name" value="Homeodomain-like_sf"/>
</dbReference>
<organism evidence="12 13">
    <name type="scientific">Halomonas hydrothermalis</name>
    <dbReference type="NCBI Taxonomy" id="115561"/>
    <lineage>
        <taxon>Bacteria</taxon>
        <taxon>Pseudomonadati</taxon>
        <taxon>Pseudomonadota</taxon>
        <taxon>Gammaproteobacteria</taxon>
        <taxon>Oceanospirillales</taxon>
        <taxon>Halomonadaceae</taxon>
        <taxon>Halomonas</taxon>
    </lineage>
</organism>
<evidence type="ECO:0000256" key="10">
    <source>
        <dbReference type="ARBA" id="ARBA00049348"/>
    </source>
</evidence>
<dbReference type="GO" id="GO:0032259">
    <property type="term" value="P:methylation"/>
    <property type="evidence" value="ECO:0007669"/>
    <property type="project" value="UniProtKB-KW"/>
</dbReference>
<dbReference type="Pfam" id="PF01035">
    <property type="entry name" value="DNA_binding_1"/>
    <property type="match status" value="1"/>
</dbReference>
<evidence type="ECO:0000256" key="5">
    <source>
        <dbReference type="ARBA" id="ARBA00022679"/>
    </source>
</evidence>
<evidence type="ECO:0000256" key="8">
    <source>
        <dbReference type="ARBA" id="ARBA00023163"/>
    </source>
</evidence>
<dbReference type="InterPro" id="IPR036631">
    <property type="entry name" value="MGMT_N_sf"/>
</dbReference>
<dbReference type="InterPro" id="IPR001497">
    <property type="entry name" value="MethylDNA_cys_MeTrfase_AS"/>
</dbReference>
<dbReference type="SMART" id="SM00342">
    <property type="entry name" value="HTH_ARAC"/>
    <property type="match status" value="1"/>
</dbReference>
<evidence type="ECO:0000259" key="11">
    <source>
        <dbReference type="PROSITE" id="PS01124"/>
    </source>
</evidence>
<dbReference type="GO" id="GO:0043565">
    <property type="term" value="F:sequence-specific DNA binding"/>
    <property type="evidence" value="ECO:0007669"/>
    <property type="project" value="InterPro"/>
</dbReference>
<dbReference type="PROSITE" id="PS00374">
    <property type="entry name" value="MGMT"/>
    <property type="match status" value="1"/>
</dbReference>
<comment type="catalytic activity">
    <reaction evidence="10">
        <text>a 6-O-methyl-2'-deoxyguanosine in DNA + L-cysteinyl-[protein] = S-methyl-L-cysteinyl-[protein] + a 2'-deoxyguanosine in DNA</text>
        <dbReference type="Rhea" id="RHEA:24000"/>
        <dbReference type="Rhea" id="RHEA-COMP:10131"/>
        <dbReference type="Rhea" id="RHEA-COMP:10132"/>
        <dbReference type="Rhea" id="RHEA-COMP:11367"/>
        <dbReference type="Rhea" id="RHEA-COMP:11368"/>
        <dbReference type="ChEBI" id="CHEBI:29950"/>
        <dbReference type="ChEBI" id="CHEBI:82612"/>
        <dbReference type="ChEBI" id="CHEBI:85445"/>
        <dbReference type="ChEBI" id="CHEBI:85448"/>
        <dbReference type="EC" id="2.1.1.63"/>
    </reaction>
</comment>
<dbReference type="FunFam" id="1.10.10.10:FF:000214">
    <property type="entry name" value="Methylated-DNA--protein-cysteine methyltransferase"/>
    <property type="match status" value="1"/>
</dbReference>
<dbReference type="GO" id="GO:0006281">
    <property type="term" value="P:DNA repair"/>
    <property type="evidence" value="ECO:0007669"/>
    <property type="project" value="UniProtKB-KW"/>
</dbReference>